<proteinExistence type="predicted"/>
<reference evidence="1" key="1">
    <citation type="journal article" date="2015" name="Nature">
        <title>Complex archaea that bridge the gap between prokaryotes and eukaryotes.</title>
        <authorList>
            <person name="Spang A."/>
            <person name="Saw J.H."/>
            <person name="Jorgensen S.L."/>
            <person name="Zaremba-Niedzwiedzka K."/>
            <person name="Martijn J."/>
            <person name="Lind A.E."/>
            <person name="van Eijk R."/>
            <person name="Schleper C."/>
            <person name="Guy L."/>
            <person name="Ettema T.J."/>
        </authorList>
    </citation>
    <scope>NUCLEOTIDE SEQUENCE</scope>
</reference>
<dbReference type="InterPro" id="IPR007152">
    <property type="entry name" value="DUF354"/>
</dbReference>
<dbReference type="PANTHER" id="PTHR39662:SF1">
    <property type="entry name" value="DUF354 DOMAIN-CONTAINING PROTEIN"/>
    <property type="match status" value="1"/>
</dbReference>
<sequence>MSLFGKRIWIDVEQPKTAIMFNSLIKLFEKEGSELLITARNYDSTYQILNDSNVKYKRIGRHGGKKLEDKLKTYIDRLKQLFPLIKKFSPDYFVTFLSVEGTRIAYGLKKPSICINDEPRNKPVCKLIHPFIGNIITPECIPKKWYIELYADPEKIIRYNGLDEIAWLSEYSPNEEILENFNIKKGEFLLMRTEPTDACYLINKLKSEETIIAKFFPSIFREFPNYTYFLLVRSKKQKQFLLKKLKAYCVEKNVIITQYLPNIVDFCFFGALIISGGGTIVRESSLLNVPSIEFFPGDSAPQEKFLEENGFPLEHIKNPTQLIERTIEILNHGPSSDRFKISSFKDKISQFENPIEICFNHVKKKINEM</sequence>
<organism evidence="1">
    <name type="scientific">marine sediment metagenome</name>
    <dbReference type="NCBI Taxonomy" id="412755"/>
    <lineage>
        <taxon>unclassified sequences</taxon>
        <taxon>metagenomes</taxon>
        <taxon>ecological metagenomes</taxon>
    </lineage>
</organism>
<protein>
    <recommendedName>
        <fullName evidence="2">DUF354 domain-containing protein</fullName>
    </recommendedName>
</protein>
<comment type="caution">
    <text evidence="1">The sequence shown here is derived from an EMBL/GenBank/DDBJ whole genome shotgun (WGS) entry which is preliminary data.</text>
</comment>
<dbReference type="PIRSF" id="PIRSF005357">
    <property type="entry name" value="UCP005357"/>
    <property type="match status" value="1"/>
</dbReference>
<evidence type="ECO:0008006" key="2">
    <source>
        <dbReference type="Google" id="ProtNLM"/>
    </source>
</evidence>
<dbReference type="AlphaFoldDB" id="A0A0F9IW00"/>
<evidence type="ECO:0000313" key="1">
    <source>
        <dbReference type="EMBL" id="KKM61468.1"/>
    </source>
</evidence>
<dbReference type="Pfam" id="PF04007">
    <property type="entry name" value="DUF354"/>
    <property type="match status" value="1"/>
</dbReference>
<accession>A0A0F9IW00</accession>
<name>A0A0F9IW00_9ZZZZ</name>
<dbReference type="EMBL" id="LAZR01011477">
    <property type="protein sequence ID" value="KKM61468.1"/>
    <property type="molecule type" value="Genomic_DNA"/>
</dbReference>
<gene>
    <name evidence="1" type="ORF">LCGC14_1531390</name>
</gene>
<dbReference type="PANTHER" id="PTHR39662">
    <property type="entry name" value="DUF354 DOMAIN-CONTAINING PROTEIN-RELATED"/>
    <property type="match status" value="1"/>
</dbReference>
<dbReference type="SUPFAM" id="SSF53756">
    <property type="entry name" value="UDP-Glycosyltransferase/glycogen phosphorylase"/>
    <property type="match status" value="1"/>
</dbReference>